<evidence type="ECO:0000256" key="1">
    <source>
        <dbReference type="ARBA" id="ARBA00001946"/>
    </source>
</evidence>
<proteinExistence type="predicted"/>
<dbReference type="InterPro" id="IPR050148">
    <property type="entry name" value="Terpene_synthase-like"/>
</dbReference>
<dbReference type="SFLD" id="SFLDG01019">
    <property type="entry name" value="Terpene_Cyclase_Like_1_C_Termi"/>
    <property type="match status" value="1"/>
</dbReference>
<dbReference type="PANTHER" id="PTHR31225">
    <property type="entry name" value="OS04G0344100 PROTEIN-RELATED"/>
    <property type="match status" value="1"/>
</dbReference>
<dbReference type="InterPro" id="IPR001906">
    <property type="entry name" value="Terpene_synth_N"/>
</dbReference>
<dbReference type="InterPro" id="IPR034741">
    <property type="entry name" value="Terpene_cyclase-like_1_C"/>
</dbReference>
<dbReference type="GO" id="GO:0000287">
    <property type="term" value="F:magnesium ion binding"/>
    <property type="evidence" value="ECO:0007669"/>
    <property type="project" value="InterPro"/>
</dbReference>
<feature type="domain" description="Terpene synthase N-terminal" evidence="5">
    <location>
        <begin position="31"/>
        <end position="207"/>
    </location>
</feature>
<feature type="domain" description="Terpene synthase metal-binding" evidence="6">
    <location>
        <begin position="264"/>
        <end position="503"/>
    </location>
</feature>
<keyword evidence="8" id="KW-1185">Reference proteome</keyword>
<evidence type="ECO:0000259" key="6">
    <source>
        <dbReference type="Pfam" id="PF03936"/>
    </source>
</evidence>
<dbReference type="GO" id="GO:0010333">
    <property type="term" value="F:terpene synthase activity"/>
    <property type="evidence" value="ECO:0007669"/>
    <property type="project" value="InterPro"/>
</dbReference>
<dbReference type="AlphaFoldDB" id="A0AAV1XQI9"/>
<evidence type="ECO:0000259" key="5">
    <source>
        <dbReference type="Pfam" id="PF01397"/>
    </source>
</evidence>
<evidence type="ECO:0000256" key="3">
    <source>
        <dbReference type="ARBA" id="ARBA00022842"/>
    </source>
</evidence>
<dbReference type="SFLD" id="SFLDS00005">
    <property type="entry name" value="Isoprenoid_Synthase_Type_I"/>
    <property type="match status" value="1"/>
</dbReference>
<dbReference type="InterPro" id="IPR005630">
    <property type="entry name" value="Terpene_synthase_metal-bd"/>
</dbReference>
<keyword evidence="2" id="KW-0479">Metal-binding</keyword>
<dbReference type="PANTHER" id="PTHR31225:SF221">
    <property type="entry name" value="(-)-GERMACRENE D SYNTHASE"/>
    <property type="match status" value="1"/>
</dbReference>
<dbReference type="Gene3D" id="1.10.600.10">
    <property type="entry name" value="Farnesyl Diphosphate Synthase"/>
    <property type="match status" value="1"/>
</dbReference>
<name>A0AAV1XQI9_LUPLU</name>
<dbReference type="Pfam" id="PF03936">
    <property type="entry name" value="Terpene_synth_C"/>
    <property type="match status" value="1"/>
</dbReference>
<dbReference type="SUPFAM" id="SSF48576">
    <property type="entry name" value="Terpenoid synthases"/>
    <property type="match status" value="1"/>
</dbReference>
<dbReference type="Pfam" id="PF01397">
    <property type="entry name" value="Terpene_synth"/>
    <property type="match status" value="1"/>
</dbReference>
<dbReference type="SUPFAM" id="SSF48239">
    <property type="entry name" value="Terpenoid cyclases/Protein prenyltransferases"/>
    <property type="match status" value="1"/>
</dbReference>
<dbReference type="GO" id="GO:0080027">
    <property type="term" value="P:response to herbivore"/>
    <property type="evidence" value="ECO:0007669"/>
    <property type="project" value="UniProtKB-ARBA"/>
</dbReference>
<gene>
    <name evidence="7" type="ORF">LLUT_LOCUS24349</name>
</gene>
<sequence>MSFPSSTLTCLNFVDKADAPRRPIADYHSSIWKDYFLQYASDSKELDLASPEIETLKKEVTSMLLSTIEKSLTKVDLIDSICRLGLQYHFENDIEQVLQYIHNNYVENGEIIVEGNLRTVALIFRLLRQEGFVVSPNVFNKFRDVNGNFSESLTTDVDGMLNLYEASYLRIHGEDILDDALVFTSTHLESISSQLRPFLEEQVKYSLRQPLHKGMPRLEARQYISIYHQDPSHHKTLLTLAKLDFNMLQKLHQKEVGNISKWWKELDILRNLPFIRDRIVELCFWILGVYFEPQYSQARYIMIKVASLISIIDDTYDSFGTIDELELFTKAIERWDINCLSDLPEYMKLIYGLLMNVYEETKQLLIKEGREYSIEYWMKDFKKIVQAYITEARWLDCKYIPTTEEYLKISLVTAAYELLATTSFIGMGDIATEEIFKWVTNEPKIVKASTMFARLTDDIMSNEFEQKREHVSSFLECYMKQYGISREDAINECRRRATNAWKDINEECLRPTKVAKPFIMRILNLARFVEVIYEGQDNYTHASGLTKTYIQALFVDPVPI</sequence>
<dbReference type="GO" id="GO:0016102">
    <property type="term" value="P:diterpenoid biosynthetic process"/>
    <property type="evidence" value="ECO:0007669"/>
    <property type="project" value="InterPro"/>
</dbReference>
<dbReference type="FunFam" id="1.10.600.10:FF:000007">
    <property type="entry name" value="Isoprene synthase, chloroplastic"/>
    <property type="match status" value="1"/>
</dbReference>
<comment type="caution">
    <text evidence="7">The sequence shown here is derived from an EMBL/GenBank/DDBJ whole genome shotgun (WGS) entry which is preliminary data.</text>
</comment>
<evidence type="ECO:0000313" key="7">
    <source>
        <dbReference type="EMBL" id="CAL0323289.1"/>
    </source>
</evidence>
<dbReference type="Proteomes" id="UP001497480">
    <property type="component" value="Unassembled WGS sequence"/>
</dbReference>
<organism evidence="7 8">
    <name type="scientific">Lupinus luteus</name>
    <name type="common">European yellow lupine</name>
    <dbReference type="NCBI Taxonomy" id="3873"/>
    <lineage>
        <taxon>Eukaryota</taxon>
        <taxon>Viridiplantae</taxon>
        <taxon>Streptophyta</taxon>
        <taxon>Embryophyta</taxon>
        <taxon>Tracheophyta</taxon>
        <taxon>Spermatophyta</taxon>
        <taxon>Magnoliopsida</taxon>
        <taxon>eudicotyledons</taxon>
        <taxon>Gunneridae</taxon>
        <taxon>Pentapetalae</taxon>
        <taxon>rosids</taxon>
        <taxon>fabids</taxon>
        <taxon>Fabales</taxon>
        <taxon>Fabaceae</taxon>
        <taxon>Papilionoideae</taxon>
        <taxon>50 kb inversion clade</taxon>
        <taxon>genistoids sensu lato</taxon>
        <taxon>core genistoids</taxon>
        <taxon>Genisteae</taxon>
        <taxon>Lupinus</taxon>
    </lineage>
</organism>
<dbReference type="InterPro" id="IPR008930">
    <property type="entry name" value="Terpenoid_cyclase/PrenylTrfase"/>
</dbReference>
<dbReference type="Gene3D" id="1.50.10.130">
    <property type="entry name" value="Terpene synthase, N-terminal domain"/>
    <property type="match status" value="1"/>
</dbReference>
<dbReference type="CDD" id="cd00684">
    <property type="entry name" value="Terpene_cyclase_plant_C1"/>
    <property type="match status" value="1"/>
</dbReference>
<protein>
    <submittedName>
        <fullName evidence="7">Uncharacterized protein</fullName>
    </submittedName>
</protein>
<dbReference type="GO" id="GO:0009611">
    <property type="term" value="P:response to wounding"/>
    <property type="evidence" value="ECO:0007669"/>
    <property type="project" value="UniProtKB-ARBA"/>
</dbReference>
<evidence type="ECO:0000256" key="4">
    <source>
        <dbReference type="ARBA" id="ARBA00023239"/>
    </source>
</evidence>
<reference evidence="7 8" key="1">
    <citation type="submission" date="2024-03" db="EMBL/GenBank/DDBJ databases">
        <authorList>
            <person name="Martinez-Hernandez J."/>
        </authorList>
    </citation>
    <scope>NUCLEOTIDE SEQUENCE [LARGE SCALE GENOMIC DNA]</scope>
</reference>
<dbReference type="EMBL" id="CAXHTB010000017">
    <property type="protein sequence ID" value="CAL0323289.1"/>
    <property type="molecule type" value="Genomic_DNA"/>
</dbReference>
<comment type="cofactor">
    <cofactor evidence="1">
        <name>Mg(2+)</name>
        <dbReference type="ChEBI" id="CHEBI:18420"/>
    </cofactor>
</comment>
<dbReference type="InterPro" id="IPR008949">
    <property type="entry name" value="Isoprenoid_synthase_dom_sf"/>
</dbReference>
<evidence type="ECO:0000313" key="8">
    <source>
        <dbReference type="Proteomes" id="UP001497480"/>
    </source>
</evidence>
<evidence type="ECO:0000256" key="2">
    <source>
        <dbReference type="ARBA" id="ARBA00022723"/>
    </source>
</evidence>
<dbReference type="InterPro" id="IPR036965">
    <property type="entry name" value="Terpene_synth_N_sf"/>
</dbReference>
<dbReference type="InterPro" id="IPR044814">
    <property type="entry name" value="Terpene_cyclase_plant_C1"/>
</dbReference>
<accession>A0AAV1XQI9</accession>
<keyword evidence="4" id="KW-0456">Lyase</keyword>
<dbReference type="FunFam" id="1.50.10.130:FF:000001">
    <property type="entry name" value="Isoprene synthase, chloroplastic"/>
    <property type="match status" value="1"/>
</dbReference>
<keyword evidence="3" id="KW-0460">Magnesium</keyword>